<feature type="transmembrane region" description="Helical" evidence="5">
    <location>
        <begin position="191"/>
        <end position="209"/>
    </location>
</feature>
<evidence type="ECO:0000259" key="6">
    <source>
        <dbReference type="PROSITE" id="PS50261"/>
    </source>
</evidence>
<evidence type="ECO:0000256" key="5">
    <source>
        <dbReference type="SAM" id="Phobius"/>
    </source>
</evidence>
<accession>A0A2H1V9R1</accession>
<feature type="transmembrane region" description="Helical" evidence="5">
    <location>
        <begin position="221"/>
        <end position="244"/>
    </location>
</feature>
<feature type="transmembrane region" description="Helical" evidence="5">
    <location>
        <begin position="80"/>
        <end position="104"/>
    </location>
</feature>
<evidence type="ECO:0000256" key="1">
    <source>
        <dbReference type="ARBA" id="ARBA00004141"/>
    </source>
</evidence>
<keyword evidence="3 5" id="KW-1133">Transmembrane helix</keyword>
<evidence type="ECO:0000256" key="4">
    <source>
        <dbReference type="ARBA" id="ARBA00023136"/>
    </source>
</evidence>
<dbReference type="AlphaFoldDB" id="A0A2H1V9R1"/>
<evidence type="ECO:0000313" key="7">
    <source>
        <dbReference type="EMBL" id="SOQ37569.1"/>
    </source>
</evidence>
<evidence type="ECO:0000256" key="2">
    <source>
        <dbReference type="ARBA" id="ARBA00022692"/>
    </source>
</evidence>
<gene>
    <name evidence="7" type="ORF">SFRICE_020130</name>
</gene>
<dbReference type="InterPro" id="IPR017981">
    <property type="entry name" value="GPCR_2-like_7TM"/>
</dbReference>
<dbReference type="EMBL" id="ODYU01001415">
    <property type="protein sequence ID" value="SOQ37569.1"/>
    <property type="molecule type" value="Genomic_DNA"/>
</dbReference>
<evidence type="ECO:0000256" key="3">
    <source>
        <dbReference type="ARBA" id="ARBA00022989"/>
    </source>
</evidence>
<organism evidence="7">
    <name type="scientific">Spodoptera frugiperda</name>
    <name type="common">Fall armyworm</name>
    <dbReference type="NCBI Taxonomy" id="7108"/>
    <lineage>
        <taxon>Eukaryota</taxon>
        <taxon>Metazoa</taxon>
        <taxon>Ecdysozoa</taxon>
        <taxon>Arthropoda</taxon>
        <taxon>Hexapoda</taxon>
        <taxon>Insecta</taxon>
        <taxon>Pterygota</taxon>
        <taxon>Neoptera</taxon>
        <taxon>Endopterygota</taxon>
        <taxon>Lepidoptera</taxon>
        <taxon>Glossata</taxon>
        <taxon>Ditrysia</taxon>
        <taxon>Noctuoidea</taxon>
        <taxon>Noctuidae</taxon>
        <taxon>Amphipyrinae</taxon>
        <taxon>Spodoptera</taxon>
    </lineage>
</organism>
<feature type="domain" description="G-protein coupled receptors family 2 profile 2" evidence="6">
    <location>
        <begin position="9"/>
        <end position="158"/>
    </location>
</feature>
<comment type="subcellular location">
    <subcellularLocation>
        <location evidence="1">Membrane</location>
        <topology evidence="1">Multi-pass membrane protein</topology>
    </subcellularLocation>
</comment>
<reference evidence="7" key="1">
    <citation type="submission" date="2016-07" db="EMBL/GenBank/DDBJ databases">
        <authorList>
            <person name="Bretaudeau A."/>
        </authorList>
    </citation>
    <scope>NUCLEOTIDE SEQUENCE</scope>
    <source>
        <strain evidence="7">Rice</strain>
        <tissue evidence="7">Whole body</tissue>
    </source>
</reference>
<dbReference type="PROSITE" id="PS50261">
    <property type="entry name" value="G_PROTEIN_RECEP_F2_4"/>
    <property type="match status" value="1"/>
</dbReference>
<name>A0A2H1V9R1_SPOFR</name>
<keyword evidence="2 5" id="KW-0812">Transmembrane</keyword>
<feature type="transmembrane region" description="Helical" evidence="5">
    <location>
        <begin position="12"/>
        <end position="34"/>
    </location>
</feature>
<feature type="transmembrane region" description="Helical" evidence="5">
    <location>
        <begin position="149"/>
        <end position="171"/>
    </location>
</feature>
<dbReference type="GO" id="GO:0016020">
    <property type="term" value="C:membrane"/>
    <property type="evidence" value="ECO:0007669"/>
    <property type="project" value="UniProtKB-SubCell"/>
</dbReference>
<proteinExistence type="predicted"/>
<keyword evidence="4 5" id="KW-0472">Membrane</keyword>
<sequence length="287" mass="33461">MYTISRIISQTIVWSATVTSVIAFIYAVISWCLIRKFRNLRNYVLFSVISASMLRFLALHTQIFAFALAEHIQEAIAFDLIYGLLLFFSLAFNCWLIVLTYIYYVDYVKVFDLDFSKKYLKSNLFGWCLPLLETVAFFLIKSVVNPDLFLTITILCFMLTPLIISLINYLIVVYSVFRGRKSELWTSKKKWGRFGVSTLIFLVGSLYVITNLFKATRADLFVLYMVGEMEEYLLSVFVCVYIVFVKSNRTLWGEFVYKRSAQNSLDLKWAPRVPTLRTRGPKPQQYT</sequence>
<dbReference type="GO" id="GO:0004888">
    <property type="term" value="F:transmembrane signaling receptor activity"/>
    <property type="evidence" value="ECO:0007669"/>
    <property type="project" value="InterPro"/>
</dbReference>
<dbReference type="GO" id="GO:0007166">
    <property type="term" value="P:cell surface receptor signaling pathway"/>
    <property type="evidence" value="ECO:0007669"/>
    <property type="project" value="InterPro"/>
</dbReference>
<feature type="transmembrane region" description="Helical" evidence="5">
    <location>
        <begin position="124"/>
        <end position="143"/>
    </location>
</feature>
<dbReference type="Gene3D" id="1.20.1070.10">
    <property type="entry name" value="Rhodopsin 7-helix transmembrane proteins"/>
    <property type="match status" value="1"/>
</dbReference>
<protein>
    <submittedName>
        <fullName evidence="7">SFRICE_020130</fullName>
    </submittedName>
</protein>
<feature type="transmembrane region" description="Helical" evidence="5">
    <location>
        <begin position="43"/>
        <end position="68"/>
    </location>
</feature>